<organism evidence="1 2">
    <name type="scientific">Adineta steineri</name>
    <dbReference type="NCBI Taxonomy" id="433720"/>
    <lineage>
        <taxon>Eukaryota</taxon>
        <taxon>Metazoa</taxon>
        <taxon>Spiralia</taxon>
        <taxon>Gnathifera</taxon>
        <taxon>Rotifera</taxon>
        <taxon>Eurotatoria</taxon>
        <taxon>Bdelloidea</taxon>
        <taxon>Adinetida</taxon>
        <taxon>Adinetidae</taxon>
        <taxon>Adineta</taxon>
    </lineage>
</organism>
<accession>A0A819VQS9</accession>
<feature type="non-terminal residue" evidence="1">
    <location>
        <position position="469"/>
    </location>
</feature>
<dbReference type="EMBL" id="CAJOAY010005591">
    <property type="protein sequence ID" value="CAF4112902.1"/>
    <property type="molecule type" value="Genomic_DNA"/>
</dbReference>
<evidence type="ECO:0000313" key="1">
    <source>
        <dbReference type="EMBL" id="CAF4112902.1"/>
    </source>
</evidence>
<dbReference type="Proteomes" id="UP000663881">
    <property type="component" value="Unassembled WGS sequence"/>
</dbReference>
<sequence length="469" mass="55612">NKIEANYIEPIVDHLSSLPVLSSLTIISINNLIKKNNIYSKLLRLSKLKYCDIIIKLLQCPKSLLVATNEFSTIEYLIIDNEISIDQLTIILSYVPQLRHLSIGNLTESKHDQIEKDAVNLNHLKSASLKLICVPFNQFETLMINYFRQIQVLSIATPFPRFNPDINEYINADRWQRLISTHLLNLRIFDFQYASRGLDPCNKHQPFETLIDKFNSEFWIEHQWFFNWHYRQTTSSNYANFYSRNPYRRKDYVLYDQLDENKWSTRFGMNKDPTDHIYIHTTDMMKQSTDKFANATQHTLYVDFDLNHIFPLEKITNLSIECCRFSFEKLIELLQFTSIVHTLKLDSILLFRNNSNSIQQNPLTQLVSKTDIITNVTINKEITLEKIQLLTAIFPRMENLTINLFKQDLEPIARFLLLKSNNNTPYLFSLCITKQRHDLMIILKNLRKSKKLLRDYILKLINRKLYLWW</sequence>
<comment type="caution">
    <text evidence="1">The sequence shown here is derived from an EMBL/GenBank/DDBJ whole genome shotgun (WGS) entry which is preliminary data.</text>
</comment>
<reference evidence="1" key="1">
    <citation type="submission" date="2021-02" db="EMBL/GenBank/DDBJ databases">
        <authorList>
            <person name="Nowell W R."/>
        </authorList>
    </citation>
    <scope>NUCLEOTIDE SEQUENCE</scope>
</reference>
<proteinExistence type="predicted"/>
<protein>
    <submittedName>
        <fullName evidence="1">Uncharacterized protein</fullName>
    </submittedName>
</protein>
<name>A0A819VQS9_9BILA</name>
<evidence type="ECO:0000313" key="2">
    <source>
        <dbReference type="Proteomes" id="UP000663881"/>
    </source>
</evidence>
<gene>
    <name evidence="1" type="ORF">OKA104_LOCUS36310</name>
</gene>
<dbReference type="AlphaFoldDB" id="A0A819VQS9"/>